<dbReference type="OrthoDB" id="10034042at2759"/>
<dbReference type="CTD" id="20314315"/>
<evidence type="ECO:0000313" key="5">
    <source>
        <dbReference type="EMBL" id="KER34279.1"/>
    </source>
</evidence>
<comment type="similarity">
    <text evidence="3">Belongs to the PPP1R37 family.</text>
</comment>
<feature type="compositionally biased region" description="Basic residues" evidence="4">
    <location>
        <begin position="492"/>
        <end position="505"/>
    </location>
</feature>
<dbReference type="Gene3D" id="3.80.10.10">
    <property type="entry name" value="Ribonuclease Inhibitor"/>
    <property type="match status" value="2"/>
</dbReference>
<keyword evidence="2" id="KW-0677">Repeat</keyword>
<feature type="region of interest" description="Disordered" evidence="4">
    <location>
        <begin position="554"/>
        <end position="579"/>
    </location>
</feature>
<accession>A0A075AK02</accession>
<dbReference type="RefSeq" id="XP_009162048.1">
    <property type="nucleotide sequence ID" value="XM_009163784.1"/>
</dbReference>
<dbReference type="SMART" id="SM00368">
    <property type="entry name" value="LRR_RI"/>
    <property type="match status" value="4"/>
</dbReference>
<proteinExistence type="inferred from homology"/>
<evidence type="ECO:0000313" key="6">
    <source>
        <dbReference type="Proteomes" id="UP000054324"/>
    </source>
</evidence>
<feature type="region of interest" description="Disordered" evidence="4">
    <location>
        <begin position="833"/>
        <end position="853"/>
    </location>
</feature>
<evidence type="ECO:0000256" key="2">
    <source>
        <dbReference type="ARBA" id="ARBA00022737"/>
    </source>
</evidence>
<evidence type="ECO:0000256" key="4">
    <source>
        <dbReference type="SAM" id="MobiDB-lite"/>
    </source>
</evidence>
<dbReference type="GeneID" id="20314315"/>
<evidence type="ECO:0008006" key="7">
    <source>
        <dbReference type="Google" id="ProtNLM"/>
    </source>
</evidence>
<dbReference type="PANTHER" id="PTHR24112:SF9">
    <property type="entry name" value="PROTEIN PHOSPHATASE 1 REGULATORY SUBUNIT 37"/>
    <property type="match status" value="1"/>
</dbReference>
<dbReference type="InterPro" id="IPR032675">
    <property type="entry name" value="LRR_dom_sf"/>
</dbReference>
<protein>
    <recommendedName>
        <fullName evidence="7">Leucine Rich repeat-containing domain protein</fullName>
    </recommendedName>
</protein>
<organism evidence="5 6">
    <name type="scientific">Opisthorchis viverrini</name>
    <name type="common">Southeast Asian liver fluke</name>
    <dbReference type="NCBI Taxonomy" id="6198"/>
    <lineage>
        <taxon>Eukaryota</taxon>
        <taxon>Metazoa</taxon>
        <taxon>Spiralia</taxon>
        <taxon>Lophotrochozoa</taxon>
        <taxon>Platyhelminthes</taxon>
        <taxon>Trematoda</taxon>
        <taxon>Digenea</taxon>
        <taxon>Opisthorchiida</taxon>
        <taxon>Opisthorchiata</taxon>
        <taxon>Opisthorchiidae</taxon>
        <taxon>Opisthorchis</taxon>
    </lineage>
</organism>
<dbReference type="PANTHER" id="PTHR24112">
    <property type="entry name" value="LEUCINE-RICH REPEAT, ISOFORM F-RELATED"/>
    <property type="match status" value="1"/>
</dbReference>
<dbReference type="SUPFAM" id="SSF52047">
    <property type="entry name" value="RNI-like"/>
    <property type="match status" value="1"/>
</dbReference>
<feature type="region of interest" description="Disordered" evidence="4">
    <location>
        <begin position="1071"/>
        <end position="1140"/>
    </location>
</feature>
<dbReference type="AlphaFoldDB" id="A0A075AK02"/>
<dbReference type="InterPro" id="IPR051279">
    <property type="entry name" value="PP1-Reg/Actin-Interact_Protein"/>
</dbReference>
<name>A0A075AK02_OPIVI</name>
<keyword evidence="1" id="KW-0433">Leucine-rich repeat</keyword>
<evidence type="ECO:0000256" key="1">
    <source>
        <dbReference type="ARBA" id="ARBA00022614"/>
    </source>
</evidence>
<dbReference type="InterPro" id="IPR001611">
    <property type="entry name" value="Leu-rich_rpt"/>
</dbReference>
<feature type="compositionally biased region" description="Low complexity" evidence="4">
    <location>
        <begin position="835"/>
        <end position="848"/>
    </location>
</feature>
<evidence type="ECO:0000256" key="3">
    <source>
        <dbReference type="ARBA" id="ARBA00038315"/>
    </source>
</evidence>
<gene>
    <name evidence="5" type="ORF">T265_00127</name>
</gene>
<keyword evidence="6" id="KW-1185">Reference proteome</keyword>
<dbReference type="EMBL" id="KL596619">
    <property type="protein sequence ID" value="KER34279.1"/>
    <property type="molecule type" value="Genomic_DNA"/>
</dbReference>
<dbReference type="KEGG" id="ovi:T265_00127"/>
<sequence length="1140" mass="126383">MAADSVIPTVSRRVECGRDTCNKPPWLLRQTDPRFLSYLTARWLYITRKWAIHAQSGMVHFGNVTANRLEDANGRLKDRANHSETLEHATQKVSRHAEWLMREFEMHTSNHCDRRQILEDDAYVLDVVCQMTKYACFLSGDVTPLRAPVLCISRSVRPEHFTSYQPTLLLNSCSLFPTSLEINLLLWHQILSIFSDVVLISRGTTTRKSPKSYFILTRPHAFHRLTCEPMTTIDGDSRSATAGGSDILSSIHCGYDQLQPTKSKSDEAQKTKRRVRFPDDEVISDYLEPFRPVPDNCTSEELIAAYLESCFQYKVAPIEFLLEQLKGIDLSICNERYSRLSLKGIRLNRLQVETLEEIFRRVHFRELDFEGTYLDDQSAVAFFDMLLHYETCNELSVTLNLDRMHPSQAWTRCVTFLRRSSELCRFALSHTPLSVSNFLGLSFFGLCLDCLSLRDCSLSGQALFGLVRWLRLLLSSTSLEPPGRDKSNGGVRNHRRQSNGRHARPTRTDVTRFSNKHPSIWELKLDLSFNKLNVTDAETLLMLIRHQILVPRVTHSPHHMPPSGKDTSEEASESPTPPEELLPVGGIGFLIDLDVSNNNLGDDGLRVLCTGLLQCYRNRLRQVHSEQPTVTGQEAVEDVSSISTDDCPSSFTHSSDEVSVCVRGLERLCVANNGLTASGMQIVALLLMQTPQRLVPLVGGLVSLDLSNNPGIRDEGTEILCDGLIRNHSLKELYLRAIRMSFTGIFALSGFLSESKCLRMLDIRSNQLDLAGLMALSKTLALNFTLTGFLSDARSFSASDSSLLATDAELILFLIDEIDTYLRRNRALLEESADPPTVTTTTVSTSPSGKPTDTVNATVDVQSSSTATIGSFSDPRACLSEVILNPAEFQVAHEKSDSSSKMVPSQNVLSNLNNTKTSTFEDTELLAVGSFGTADVPLGSSVHEEDPPAAHFVESVVECAGLCTGSVKDPNQWMVVQKQLDDHPGAPTQTRKSESRLIAVSSQEDGLCRFYGQEINAGPSGLHCVSLQEELPEPHRVENVLAERIANDVIDGSARLPKCVHHTGIFPSIEQQCGDSSTPYAPKSTGINQRSESGTVRSCQGGDDYADGSGGLQKHAKATTQQSTRWDDGDSVEHLSTPQT</sequence>
<feature type="compositionally biased region" description="Polar residues" evidence="4">
    <location>
        <begin position="1071"/>
        <end position="1098"/>
    </location>
</feature>
<feature type="region of interest" description="Disordered" evidence="4">
    <location>
        <begin position="481"/>
        <end position="511"/>
    </location>
</feature>
<dbReference type="Pfam" id="PF13516">
    <property type="entry name" value="LRR_6"/>
    <property type="match status" value="2"/>
</dbReference>
<reference evidence="5 6" key="1">
    <citation type="submission" date="2013-11" db="EMBL/GenBank/DDBJ databases">
        <title>Opisthorchis viverrini - life in the bile duct.</title>
        <authorList>
            <person name="Young N.D."/>
            <person name="Nagarajan N."/>
            <person name="Lin S.J."/>
            <person name="Korhonen P.K."/>
            <person name="Jex A.R."/>
            <person name="Hall R.S."/>
            <person name="Safavi-Hemami H."/>
            <person name="Kaewkong W."/>
            <person name="Bertrand D."/>
            <person name="Gao S."/>
            <person name="Seet Q."/>
            <person name="Wongkham S."/>
            <person name="Teh B.T."/>
            <person name="Wongkham C."/>
            <person name="Intapan P.M."/>
            <person name="Maleewong W."/>
            <person name="Yang X."/>
            <person name="Hu M."/>
            <person name="Wang Z."/>
            <person name="Hofmann A."/>
            <person name="Sternberg P.W."/>
            <person name="Tan P."/>
            <person name="Wang J."/>
            <person name="Gasser R.B."/>
        </authorList>
    </citation>
    <scope>NUCLEOTIDE SEQUENCE [LARGE SCALE GENOMIC DNA]</scope>
</reference>
<dbReference type="Proteomes" id="UP000054324">
    <property type="component" value="Unassembled WGS sequence"/>
</dbReference>